<evidence type="ECO:0000256" key="1">
    <source>
        <dbReference type="ARBA" id="ARBA00001968"/>
    </source>
</evidence>
<keyword evidence="4" id="KW-0456">Lyase</keyword>
<accession>E1IHX2</accession>
<evidence type="ECO:0000256" key="2">
    <source>
        <dbReference type="ARBA" id="ARBA00022723"/>
    </source>
</evidence>
<dbReference type="Pfam" id="PF13378">
    <property type="entry name" value="MR_MLE_C"/>
    <property type="match status" value="1"/>
</dbReference>
<evidence type="ECO:0000259" key="7">
    <source>
        <dbReference type="SMART" id="SM00922"/>
    </source>
</evidence>
<comment type="cofactor">
    <cofactor evidence="1">
        <name>a divalent metal cation</name>
        <dbReference type="ChEBI" id="CHEBI:60240"/>
    </cofactor>
</comment>
<dbReference type="UniPathway" id="UPA01057">
    <property type="reaction ID" value="UER00165"/>
</dbReference>
<dbReference type="NCBIfam" id="TIGR01928">
    <property type="entry name" value="menC_lowGC_arch"/>
    <property type="match status" value="1"/>
</dbReference>
<dbReference type="Proteomes" id="UP000054010">
    <property type="component" value="Unassembled WGS sequence"/>
</dbReference>
<dbReference type="InterPro" id="IPR010197">
    <property type="entry name" value="OSBS/NAAAR"/>
</dbReference>
<dbReference type="PANTHER" id="PTHR48073:SF5">
    <property type="entry name" value="O-SUCCINYLBENZOATE SYNTHASE"/>
    <property type="match status" value="1"/>
</dbReference>
<dbReference type="InterPro" id="IPR029065">
    <property type="entry name" value="Enolase_C-like"/>
</dbReference>
<dbReference type="HOGENOM" id="CLU_030273_4_4_0"/>
<dbReference type="EC" id="4.2.1.113" evidence="5 6"/>
<dbReference type="SUPFAM" id="SSF54826">
    <property type="entry name" value="Enolase N-terminal domain-like"/>
    <property type="match status" value="1"/>
</dbReference>
<dbReference type="OrthoDB" id="9774531at2"/>
<evidence type="ECO:0000313" key="8">
    <source>
        <dbReference type="EMBL" id="EFO79247.1"/>
    </source>
</evidence>
<evidence type="ECO:0000256" key="5">
    <source>
        <dbReference type="ARBA" id="ARBA00029491"/>
    </source>
</evidence>
<evidence type="ECO:0000256" key="4">
    <source>
        <dbReference type="ARBA" id="ARBA00023239"/>
    </source>
</evidence>
<keyword evidence="2" id="KW-0479">Metal-binding</keyword>
<keyword evidence="3" id="KW-0460">Magnesium</keyword>
<dbReference type="InterPro" id="IPR029017">
    <property type="entry name" value="Enolase-like_N"/>
</dbReference>
<dbReference type="Pfam" id="PF02746">
    <property type="entry name" value="MR_MLE_N"/>
    <property type="match status" value="1"/>
</dbReference>
<dbReference type="SMART" id="SM00922">
    <property type="entry name" value="MR_MLE"/>
    <property type="match status" value="1"/>
</dbReference>
<dbReference type="SFLD" id="SFLDS00001">
    <property type="entry name" value="Enolase"/>
    <property type="match status" value="1"/>
</dbReference>
<evidence type="ECO:0000313" key="9">
    <source>
        <dbReference type="Proteomes" id="UP000054010"/>
    </source>
</evidence>
<dbReference type="SFLD" id="SFLDG00180">
    <property type="entry name" value="muconate_cycloisomerase"/>
    <property type="match status" value="1"/>
</dbReference>
<protein>
    <recommendedName>
        <fullName evidence="5 6">o-succinylbenzoate synthase</fullName>
        <ecNumber evidence="5 6">4.2.1.113</ecNumber>
    </recommendedName>
</protein>
<evidence type="ECO:0000256" key="6">
    <source>
        <dbReference type="NCBIfam" id="TIGR01928"/>
    </source>
</evidence>
<dbReference type="SFLD" id="SFLDF00009">
    <property type="entry name" value="o-succinylbenzoate_synthase"/>
    <property type="match status" value="1"/>
</dbReference>
<dbReference type="SUPFAM" id="SSF51604">
    <property type="entry name" value="Enolase C-terminal domain-like"/>
    <property type="match status" value="1"/>
</dbReference>
<reference evidence="8 9" key="1">
    <citation type="journal article" date="2011" name="J. Bacteriol.">
        <title>Draft genome sequence of the anoxygenic filamentous phototrophic bacterium Oscillochloris trichoides subsp. DG-6.</title>
        <authorList>
            <person name="Kuznetsov B.B."/>
            <person name="Ivanovsky R.N."/>
            <person name="Keppen O.I."/>
            <person name="Sukhacheva M.V."/>
            <person name="Bumazhkin B.K."/>
            <person name="Patutina E.O."/>
            <person name="Beletsky A.V."/>
            <person name="Mardanov A.V."/>
            <person name="Baslerov R.V."/>
            <person name="Panteleeva A.N."/>
            <person name="Kolganova T.V."/>
            <person name="Ravin N.V."/>
            <person name="Skryabin K.G."/>
        </authorList>
    </citation>
    <scope>NUCLEOTIDE SEQUENCE [LARGE SCALE GENOMIC DNA]</scope>
    <source>
        <strain evidence="8 9">DG-6</strain>
    </source>
</reference>
<feature type="domain" description="Mandelate racemase/muconate lactonizing enzyme C-terminal" evidence="7">
    <location>
        <begin position="142"/>
        <end position="234"/>
    </location>
</feature>
<dbReference type="Gene3D" id="3.30.390.10">
    <property type="entry name" value="Enolase-like, N-terminal domain"/>
    <property type="match status" value="1"/>
</dbReference>
<dbReference type="AlphaFoldDB" id="E1IHX2"/>
<dbReference type="CDD" id="cd03317">
    <property type="entry name" value="NAAAR"/>
    <property type="match status" value="1"/>
</dbReference>
<evidence type="ECO:0000256" key="3">
    <source>
        <dbReference type="ARBA" id="ARBA00022842"/>
    </source>
</evidence>
<proteinExistence type="predicted"/>
<dbReference type="InterPro" id="IPR013342">
    <property type="entry name" value="Mandelate_racemase_C"/>
</dbReference>
<dbReference type="GO" id="GO:0009234">
    <property type="term" value="P:menaquinone biosynthetic process"/>
    <property type="evidence" value="ECO:0007669"/>
    <property type="project" value="UniProtKB-UniRule"/>
</dbReference>
<organism evidence="8 9">
    <name type="scientific">Oscillochloris trichoides DG-6</name>
    <dbReference type="NCBI Taxonomy" id="765420"/>
    <lineage>
        <taxon>Bacteria</taxon>
        <taxon>Bacillati</taxon>
        <taxon>Chloroflexota</taxon>
        <taxon>Chloroflexia</taxon>
        <taxon>Chloroflexales</taxon>
        <taxon>Chloroflexineae</taxon>
        <taxon>Oscillochloridaceae</taxon>
        <taxon>Oscillochloris</taxon>
    </lineage>
</organism>
<dbReference type="STRING" id="765420.OSCT_2910"/>
<name>E1IHX2_9CHLR</name>
<dbReference type="UniPathway" id="UPA00079"/>
<dbReference type="InterPro" id="IPR013341">
    <property type="entry name" value="Mandelate_racemase_N_dom"/>
</dbReference>
<dbReference type="GO" id="GO:0043748">
    <property type="term" value="F:O-succinylbenzoate synthase activity"/>
    <property type="evidence" value="ECO:0007669"/>
    <property type="project" value="UniProtKB-EC"/>
</dbReference>
<dbReference type="EMBL" id="ADVR01000120">
    <property type="protein sequence ID" value="EFO79247.1"/>
    <property type="molecule type" value="Genomic_DNA"/>
</dbReference>
<dbReference type="GO" id="GO:0016854">
    <property type="term" value="F:racemase and epimerase activity"/>
    <property type="evidence" value="ECO:0007669"/>
    <property type="project" value="UniProtKB-ARBA"/>
</dbReference>
<sequence>MRIEQIELRRIELPFVAPFETSGWREEANHSVLVRLFAQGAEGWGEAPVGVGPWYNEETSATAWVMLREILAPLILQVDLDGPEGVEAAFARVRANRMARSGIEFAAWDLFGRLRGQSLTSMLGGTRMSVDVGVSVGVQSSIEALLEVVGAYVAAGYQRVKLKIKPGWDIEPTRAIRERWPDLRLQVDANSIYTLADAAHLAQLDAFNLLLIEQPLAHDDIFDHAKLQPQLRTPICLDESIVSPEHARWALEMGACGVINIKPSRVGGLTAARQIHDMAQAAGVPVWCGGMLETGIGRAANVALASLPNFSLPGDISASERYFKRDIVTNPFRLNPDSTLSVPTGPGSGAEVDMEYLEHVTVEKVIIG</sequence>
<gene>
    <name evidence="8" type="ORF">OSCT_2910</name>
</gene>
<keyword evidence="9" id="KW-1185">Reference proteome</keyword>
<comment type="caution">
    <text evidence="8">The sequence shown here is derived from an EMBL/GenBank/DDBJ whole genome shotgun (WGS) entry which is preliminary data.</text>
</comment>
<dbReference type="GO" id="GO:0046872">
    <property type="term" value="F:metal ion binding"/>
    <property type="evidence" value="ECO:0007669"/>
    <property type="project" value="UniProtKB-KW"/>
</dbReference>
<dbReference type="eggNOG" id="COG4948">
    <property type="taxonomic scope" value="Bacteria"/>
</dbReference>
<dbReference type="Gene3D" id="3.20.20.120">
    <property type="entry name" value="Enolase-like C-terminal domain"/>
    <property type="match status" value="1"/>
</dbReference>
<dbReference type="PANTHER" id="PTHR48073">
    <property type="entry name" value="O-SUCCINYLBENZOATE SYNTHASE-RELATED"/>
    <property type="match status" value="1"/>
</dbReference>
<dbReference type="InterPro" id="IPR036849">
    <property type="entry name" value="Enolase-like_C_sf"/>
</dbReference>